<dbReference type="EMBL" id="QAOI01000001">
    <property type="protein sequence ID" value="PTQ78711.1"/>
    <property type="molecule type" value="Genomic_DNA"/>
</dbReference>
<dbReference type="InterPro" id="IPR039426">
    <property type="entry name" value="TonB-dep_rcpt-like"/>
</dbReference>
<dbReference type="Pfam" id="PF07660">
    <property type="entry name" value="STN"/>
    <property type="match status" value="1"/>
</dbReference>
<evidence type="ECO:0000256" key="9">
    <source>
        <dbReference type="ARBA" id="ARBA00023065"/>
    </source>
</evidence>
<dbReference type="Gene3D" id="2.170.130.10">
    <property type="entry name" value="TonB-dependent receptor, plug domain"/>
    <property type="match status" value="1"/>
</dbReference>
<keyword evidence="12 18" id="KW-0675">Receptor</keyword>
<evidence type="ECO:0000256" key="2">
    <source>
        <dbReference type="ARBA" id="ARBA00009810"/>
    </source>
</evidence>
<dbReference type="Gene3D" id="2.40.170.20">
    <property type="entry name" value="TonB-dependent receptor, beta-barrel domain"/>
    <property type="match status" value="1"/>
</dbReference>
<evidence type="ECO:0000256" key="15">
    <source>
        <dbReference type="RuleBase" id="RU003357"/>
    </source>
</evidence>
<evidence type="ECO:0000256" key="5">
    <source>
        <dbReference type="ARBA" id="ARBA00022496"/>
    </source>
</evidence>
<dbReference type="SUPFAM" id="SSF56935">
    <property type="entry name" value="Porins"/>
    <property type="match status" value="1"/>
</dbReference>
<keyword evidence="11 14" id="KW-0472">Membrane</keyword>
<dbReference type="CDD" id="cd01347">
    <property type="entry name" value="ligand_gated_channel"/>
    <property type="match status" value="1"/>
</dbReference>
<dbReference type="Pfam" id="PF07715">
    <property type="entry name" value="Plug"/>
    <property type="match status" value="1"/>
</dbReference>
<feature type="signal peptide" evidence="16">
    <location>
        <begin position="1"/>
        <end position="32"/>
    </location>
</feature>
<feature type="domain" description="Secretin/TonB short N-terminal" evidence="17">
    <location>
        <begin position="64"/>
        <end position="116"/>
    </location>
</feature>
<protein>
    <submittedName>
        <fullName evidence="18">Catecholate siderophore receptor</fullName>
    </submittedName>
</protein>
<evidence type="ECO:0000256" key="7">
    <source>
        <dbReference type="ARBA" id="ARBA00022729"/>
    </source>
</evidence>
<dbReference type="PANTHER" id="PTHR32552:SF68">
    <property type="entry name" value="FERRICHROME OUTER MEMBRANE TRANSPORTER_PHAGE RECEPTOR"/>
    <property type="match status" value="1"/>
</dbReference>
<dbReference type="Gene3D" id="3.55.50.30">
    <property type="match status" value="1"/>
</dbReference>
<evidence type="ECO:0000256" key="16">
    <source>
        <dbReference type="SAM" id="SignalP"/>
    </source>
</evidence>
<dbReference type="GO" id="GO:0015891">
    <property type="term" value="P:siderophore transport"/>
    <property type="evidence" value="ECO:0007669"/>
    <property type="project" value="InterPro"/>
</dbReference>
<evidence type="ECO:0000313" key="19">
    <source>
        <dbReference type="Proteomes" id="UP000244128"/>
    </source>
</evidence>
<evidence type="ECO:0000313" key="18">
    <source>
        <dbReference type="EMBL" id="PTQ78711.1"/>
    </source>
</evidence>
<evidence type="ECO:0000256" key="1">
    <source>
        <dbReference type="ARBA" id="ARBA00004571"/>
    </source>
</evidence>
<evidence type="ECO:0000256" key="11">
    <source>
        <dbReference type="ARBA" id="ARBA00023136"/>
    </source>
</evidence>
<proteinExistence type="inferred from homology"/>
<keyword evidence="7 16" id="KW-0732">Signal</keyword>
<comment type="subcellular location">
    <subcellularLocation>
        <location evidence="1 14">Cell outer membrane</location>
        <topology evidence="1 14">Multi-pass membrane protein</topology>
    </subcellularLocation>
</comment>
<keyword evidence="3 14" id="KW-0813">Transport</keyword>
<name>A0A2T5I4F8_9PROT</name>
<keyword evidence="10 15" id="KW-0798">TonB box</keyword>
<dbReference type="GO" id="GO:0038023">
    <property type="term" value="F:signaling receptor activity"/>
    <property type="evidence" value="ECO:0007669"/>
    <property type="project" value="InterPro"/>
</dbReference>
<dbReference type="InterPro" id="IPR037066">
    <property type="entry name" value="Plug_dom_sf"/>
</dbReference>
<dbReference type="InterPro" id="IPR010105">
    <property type="entry name" value="TonB_sidphr_rcpt"/>
</dbReference>
<evidence type="ECO:0000259" key="17">
    <source>
        <dbReference type="SMART" id="SM00965"/>
    </source>
</evidence>
<feature type="chain" id="PRO_5015437124" evidence="16">
    <location>
        <begin position="33"/>
        <end position="800"/>
    </location>
</feature>
<dbReference type="PROSITE" id="PS52016">
    <property type="entry name" value="TONB_DEPENDENT_REC_3"/>
    <property type="match status" value="1"/>
</dbReference>
<dbReference type="InterPro" id="IPR036942">
    <property type="entry name" value="Beta-barrel_TonB_sf"/>
</dbReference>
<dbReference type="SMART" id="SM00965">
    <property type="entry name" value="STN"/>
    <property type="match status" value="1"/>
</dbReference>
<reference evidence="18 19" key="1">
    <citation type="submission" date="2018-04" db="EMBL/GenBank/DDBJ databases">
        <title>Active sludge and wastewater microbial communities from Klosterneuburg, Austria.</title>
        <authorList>
            <person name="Wagner M."/>
        </authorList>
    </citation>
    <scope>NUCLEOTIDE SEQUENCE [LARGE SCALE GENOMIC DNA]</scope>
    <source>
        <strain evidence="18 19">Nm49</strain>
    </source>
</reference>
<keyword evidence="4 14" id="KW-1134">Transmembrane beta strand</keyword>
<keyword evidence="13 14" id="KW-0998">Cell outer membrane</keyword>
<gene>
    <name evidence="18" type="ORF">C8R26_10126</name>
</gene>
<keyword evidence="5" id="KW-0410">Iron transport</keyword>
<dbReference type="GO" id="GO:0015344">
    <property type="term" value="F:siderophore uptake transmembrane transporter activity"/>
    <property type="evidence" value="ECO:0007669"/>
    <property type="project" value="TreeGrafter"/>
</dbReference>
<evidence type="ECO:0000256" key="12">
    <source>
        <dbReference type="ARBA" id="ARBA00023170"/>
    </source>
</evidence>
<dbReference type="AlphaFoldDB" id="A0A2T5I4F8"/>
<dbReference type="Proteomes" id="UP000244128">
    <property type="component" value="Unassembled WGS sequence"/>
</dbReference>
<dbReference type="GO" id="GO:0009279">
    <property type="term" value="C:cell outer membrane"/>
    <property type="evidence" value="ECO:0007669"/>
    <property type="project" value="UniProtKB-SubCell"/>
</dbReference>
<dbReference type="InterPro" id="IPR012910">
    <property type="entry name" value="Plug_dom"/>
</dbReference>
<organism evidence="18 19">
    <name type="scientific">Nitrosomonas oligotropha</name>
    <dbReference type="NCBI Taxonomy" id="42354"/>
    <lineage>
        <taxon>Bacteria</taxon>
        <taxon>Pseudomonadati</taxon>
        <taxon>Pseudomonadota</taxon>
        <taxon>Betaproteobacteria</taxon>
        <taxon>Nitrosomonadales</taxon>
        <taxon>Nitrosomonadaceae</taxon>
        <taxon>Nitrosomonas</taxon>
    </lineage>
</organism>
<keyword evidence="6 14" id="KW-0812">Transmembrane</keyword>
<evidence type="ECO:0000256" key="4">
    <source>
        <dbReference type="ARBA" id="ARBA00022452"/>
    </source>
</evidence>
<comment type="similarity">
    <text evidence="2 14 15">Belongs to the TonB-dependent receptor family.</text>
</comment>
<dbReference type="PANTHER" id="PTHR32552">
    <property type="entry name" value="FERRICHROME IRON RECEPTOR-RELATED"/>
    <property type="match status" value="1"/>
</dbReference>
<sequence>MTIRGFTRYICFCAVFVSVCLAVAFLPQPSVAQSINTSAAVRTYDISAGYLHDALTQFSQQAGIKLALDPALLQGKVTHGLTGDFDVKAALDQLLTGSGLQVAQRDDGFAIVVVPSASPEPAVTTLPAIQVTASNTNRYAAVSTSTATKTNTLLRDVPQAISVITNELIKDQSVRSIGDAVRYVPGVGISQGEGNRDALVFRGNRSTGDFFTDGIRDDVEYYRDLYNIERVEVLKGANGMIFGRGGSGGVVNRVSKQANWNPTNEFSFQGGSFNLKRMTADVGYVINDMAAVRLNALYEDAGSFRDGVSMERLGISPTVTLKPTHRTKIIAGMERYHDDRTADRGITSFMGRPVDVDRSQFFGDPRRSHANVDVLAFNSLIEHKFDTGVTLQNRTNYATYDKFYQNVFANGGLDDVLNEVSLGAYSNATKRENVFNQTNLLYSLNTGPIAHTLMAGIEVGRQETHNRRATGLFNNSLAMTSLPVSFSNPITHVPITFRTRNGGRDGDVDALNRSVVNVTSLYIQDQIEIIPQLQAIVGVRYDLFEVDFQQKNGLREHLKTRDDLIAPRFGLIYKPITPVSFYATYSQAYVPRAGDQLTALNVTTETLKPEKFTTLEAGVKWDIRPDLAFTAAVYQLDRTNVINSVVGGQTFLTKGQRTEGVEVSLSGQLTSNWSVMGGYAYQVGEITSDIQGVAKKGASVAELPRHTFSMWSRYDITPSIGAAFGVIHRDSMLASLTNRVTLPDFTRVDAALFTQFTKSFRGQLNIENLFNTKYFASAQNDFNIAPGSPIAIRATLIANF</sequence>
<evidence type="ECO:0000256" key="3">
    <source>
        <dbReference type="ARBA" id="ARBA00022448"/>
    </source>
</evidence>
<evidence type="ECO:0000256" key="14">
    <source>
        <dbReference type="PROSITE-ProRule" id="PRU01360"/>
    </source>
</evidence>
<keyword evidence="8" id="KW-0408">Iron</keyword>
<accession>A0A2T5I4F8</accession>
<evidence type="ECO:0000256" key="13">
    <source>
        <dbReference type="ARBA" id="ARBA00023237"/>
    </source>
</evidence>
<comment type="caution">
    <text evidence="18">The sequence shown here is derived from an EMBL/GenBank/DDBJ whole genome shotgun (WGS) entry which is preliminary data.</text>
</comment>
<evidence type="ECO:0000256" key="10">
    <source>
        <dbReference type="ARBA" id="ARBA00023077"/>
    </source>
</evidence>
<dbReference type="Pfam" id="PF00593">
    <property type="entry name" value="TonB_dep_Rec_b-barrel"/>
    <property type="match status" value="1"/>
</dbReference>
<dbReference type="NCBIfam" id="TIGR01783">
    <property type="entry name" value="TonB-siderophor"/>
    <property type="match status" value="1"/>
</dbReference>
<dbReference type="InterPro" id="IPR011662">
    <property type="entry name" value="Secretin/TonB_short_N"/>
</dbReference>
<evidence type="ECO:0000256" key="6">
    <source>
        <dbReference type="ARBA" id="ARBA00022692"/>
    </source>
</evidence>
<evidence type="ECO:0000256" key="8">
    <source>
        <dbReference type="ARBA" id="ARBA00023004"/>
    </source>
</evidence>
<keyword evidence="9" id="KW-0406">Ion transport</keyword>
<dbReference type="InterPro" id="IPR000531">
    <property type="entry name" value="Beta-barrel_TonB"/>
</dbReference>